<sequence length="120" mass="13892">MPTISLENFIIISLADTARRAGFGDMPATTDYEKKKISLQERIILKRLLDMVKDRNPSKNVEINELYLSPQFTMLILDSVNQVEGYSNDVYPCQHLVECENRLTFRGNIQDIYDQVINHL</sequence>
<name>B1X261_CROS5</name>
<dbReference type="RefSeq" id="WP_009546365.1">
    <property type="nucleotide sequence ID" value="NC_010547.1"/>
</dbReference>
<dbReference type="AlphaFoldDB" id="B1X261"/>
<gene>
    <name evidence="1" type="ordered locus">cce_4875</name>
</gene>
<evidence type="ECO:0000313" key="1">
    <source>
        <dbReference type="EMBL" id="ACB54222.1"/>
    </source>
</evidence>
<dbReference type="Proteomes" id="UP000001203">
    <property type="component" value="Chromosome linear"/>
</dbReference>
<organism evidence="1 2">
    <name type="scientific">Crocosphaera subtropica (strain ATCC 51142 / BH68)</name>
    <name type="common">Cyanothece sp. (strain ATCC 51142)</name>
    <dbReference type="NCBI Taxonomy" id="43989"/>
    <lineage>
        <taxon>Bacteria</taxon>
        <taxon>Bacillati</taxon>
        <taxon>Cyanobacteriota</taxon>
        <taxon>Cyanophyceae</taxon>
        <taxon>Oscillatoriophycideae</taxon>
        <taxon>Chroococcales</taxon>
        <taxon>Aphanothecaceae</taxon>
        <taxon>Crocosphaera</taxon>
        <taxon>Crocosphaera subtropica</taxon>
    </lineage>
</organism>
<accession>B1X261</accession>
<proteinExistence type="predicted"/>
<dbReference type="STRING" id="43989.cce_4875"/>
<reference evidence="1 2" key="1">
    <citation type="journal article" date="2008" name="Proc. Natl. Acad. Sci. U.S.A.">
        <title>The genome of Cyanothece 51142, a unicellular diazotrophic cyanobacterium important in the marine nitrogen cycle.</title>
        <authorList>
            <person name="Welsh E.A."/>
            <person name="Liberton M."/>
            <person name="Stoeckel J."/>
            <person name="Loh T."/>
            <person name="Elvitigala T."/>
            <person name="Wang C."/>
            <person name="Wollam A."/>
            <person name="Fulton R.S."/>
            <person name="Clifton S.W."/>
            <person name="Jacobs J.M."/>
            <person name="Aurora R."/>
            <person name="Ghosh B.K."/>
            <person name="Sherman L.A."/>
            <person name="Smith R.D."/>
            <person name="Wilson R.K."/>
            <person name="Pakrasi H.B."/>
        </authorList>
    </citation>
    <scope>NUCLEOTIDE SEQUENCE [LARGE SCALE GENOMIC DNA]</scope>
    <source>
        <strain evidence="2">ATCC 51142 / BH68</strain>
    </source>
</reference>
<evidence type="ECO:0000313" key="2">
    <source>
        <dbReference type="Proteomes" id="UP000001203"/>
    </source>
</evidence>
<dbReference type="EMBL" id="CP000807">
    <property type="protein sequence ID" value="ACB54222.1"/>
    <property type="molecule type" value="Genomic_DNA"/>
</dbReference>
<protein>
    <submittedName>
        <fullName evidence="1">Uncharacterized protein</fullName>
    </submittedName>
</protein>
<dbReference type="KEGG" id="cyt:cce_4875"/>
<dbReference type="OrthoDB" id="9896235at2"/>
<dbReference type="HOGENOM" id="CLU_2045789_0_0_3"/>
<dbReference type="eggNOG" id="ENOG503216A">
    <property type="taxonomic scope" value="Bacteria"/>
</dbReference>
<keyword evidence="2" id="KW-1185">Reference proteome</keyword>